<dbReference type="SMART" id="SM00959">
    <property type="entry name" value="Rho_N"/>
    <property type="match status" value="1"/>
</dbReference>
<dbReference type="EMBL" id="PDCK01000041">
    <property type="protein sequence ID" value="PRQ44823.1"/>
    <property type="molecule type" value="Genomic_DNA"/>
</dbReference>
<name>A0A2P6REG2_ROSCH</name>
<evidence type="ECO:0000259" key="3">
    <source>
        <dbReference type="SMART" id="SM00959"/>
    </source>
</evidence>
<comment type="caution">
    <text evidence="4">The sequence shown here is derived from an EMBL/GenBank/DDBJ whole genome shotgun (WGS) entry which is preliminary data.</text>
</comment>
<feature type="region of interest" description="Disordered" evidence="2">
    <location>
        <begin position="167"/>
        <end position="216"/>
    </location>
</feature>
<feature type="compositionally biased region" description="Polar residues" evidence="2">
    <location>
        <begin position="670"/>
        <end position="681"/>
    </location>
</feature>
<proteinExistence type="predicted"/>
<feature type="region of interest" description="Disordered" evidence="2">
    <location>
        <begin position="660"/>
        <end position="692"/>
    </location>
</feature>
<feature type="compositionally biased region" description="Basic and acidic residues" evidence="2">
    <location>
        <begin position="240"/>
        <end position="256"/>
    </location>
</feature>
<feature type="coiled-coil region" evidence="1">
    <location>
        <begin position="56"/>
        <end position="83"/>
    </location>
</feature>
<dbReference type="Gene3D" id="1.10.720.10">
    <property type="match status" value="1"/>
</dbReference>
<feature type="region of interest" description="Disordered" evidence="2">
    <location>
        <begin position="740"/>
        <end position="762"/>
    </location>
</feature>
<keyword evidence="5" id="KW-1185">Reference proteome</keyword>
<feature type="region of interest" description="Disordered" evidence="2">
    <location>
        <begin position="538"/>
        <end position="604"/>
    </location>
</feature>
<feature type="region of interest" description="Disordered" evidence="2">
    <location>
        <begin position="231"/>
        <end position="256"/>
    </location>
</feature>
<evidence type="ECO:0000256" key="1">
    <source>
        <dbReference type="SAM" id="Coils"/>
    </source>
</evidence>
<evidence type="ECO:0000313" key="4">
    <source>
        <dbReference type="EMBL" id="PRQ44823.1"/>
    </source>
</evidence>
<keyword evidence="1" id="KW-0175">Coiled coil</keyword>
<feature type="compositionally biased region" description="Low complexity" evidence="2">
    <location>
        <begin position="175"/>
        <end position="184"/>
    </location>
</feature>
<feature type="compositionally biased region" description="Basic and acidic residues" evidence="2">
    <location>
        <begin position="751"/>
        <end position="762"/>
    </location>
</feature>
<dbReference type="Proteomes" id="UP000238479">
    <property type="component" value="Chromosome 3"/>
</dbReference>
<dbReference type="Pfam" id="PF07498">
    <property type="entry name" value="Rho_N"/>
    <property type="match status" value="1"/>
</dbReference>
<dbReference type="InterPro" id="IPR011112">
    <property type="entry name" value="Rho-like_N"/>
</dbReference>
<feature type="region of interest" description="Disordered" evidence="2">
    <location>
        <begin position="374"/>
        <end position="393"/>
    </location>
</feature>
<feature type="compositionally biased region" description="Polar residues" evidence="2">
    <location>
        <begin position="198"/>
        <end position="216"/>
    </location>
</feature>
<dbReference type="OrthoDB" id="1164344at2759"/>
<dbReference type="OMA" id="KMKLCDL"/>
<dbReference type="GO" id="GO:0006353">
    <property type="term" value="P:DNA-templated transcription termination"/>
    <property type="evidence" value="ECO:0007669"/>
    <property type="project" value="InterPro"/>
</dbReference>
<organism evidence="4 5">
    <name type="scientific">Rosa chinensis</name>
    <name type="common">China rose</name>
    <dbReference type="NCBI Taxonomy" id="74649"/>
    <lineage>
        <taxon>Eukaryota</taxon>
        <taxon>Viridiplantae</taxon>
        <taxon>Streptophyta</taxon>
        <taxon>Embryophyta</taxon>
        <taxon>Tracheophyta</taxon>
        <taxon>Spermatophyta</taxon>
        <taxon>Magnoliopsida</taxon>
        <taxon>eudicotyledons</taxon>
        <taxon>Gunneridae</taxon>
        <taxon>Pentapetalae</taxon>
        <taxon>rosids</taxon>
        <taxon>fabids</taxon>
        <taxon>Rosales</taxon>
        <taxon>Rosaceae</taxon>
        <taxon>Rosoideae</taxon>
        <taxon>Rosoideae incertae sedis</taxon>
        <taxon>Rosa</taxon>
    </lineage>
</organism>
<feature type="compositionally biased region" description="Basic and acidic residues" evidence="2">
    <location>
        <begin position="567"/>
        <end position="582"/>
    </location>
</feature>
<dbReference type="Gramene" id="PRQ44823">
    <property type="protein sequence ID" value="PRQ44823"/>
    <property type="gene ID" value="RchiOBHm_Chr3g0483481"/>
</dbReference>
<protein>
    <submittedName>
        <fullName evidence="4">Putative Rho termination factor</fullName>
    </submittedName>
</protein>
<feature type="compositionally biased region" description="Basic and acidic residues" evidence="2">
    <location>
        <begin position="382"/>
        <end position="391"/>
    </location>
</feature>
<feature type="domain" description="Rho termination factor-like N-terminal" evidence="3">
    <location>
        <begin position="841"/>
        <end position="881"/>
    </location>
</feature>
<feature type="region of interest" description="Disordered" evidence="2">
    <location>
        <begin position="771"/>
        <end position="790"/>
    </location>
</feature>
<evidence type="ECO:0000256" key="2">
    <source>
        <dbReference type="SAM" id="MobiDB-lite"/>
    </source>
</evidence>
<evidence type="ECO:0000313" key="5">
    <source>
        <dbReference type="Proteomes" id="UP000238479"/>
    </source>
</evidence>
<reference evidence="4 5" key="1">
    <citation type="journal article" date="2018" name="Nat. Genet.">
        <title>The Rosa genome provides new insights in the design of modern roses.</title>
        <authorList>
            <person name="Bendahmane M."/>
        </authorList>
    </citation>
    <scope>NUCLEOTIDE SEQUENCE [LARGE SCALE GENOMIC DNA]</scope>
    <source>
        <strain evidence="5">cv. Old Blush</strain>
    </source>
</reference>
<accession>A0A2P6REG2</accession>
<sequence length="881" mass="97719">MAWDLWGPSPPQVELGTTYFPESEWQCDFYFGYGHDVIEENALNEKLCLEVVGRLIAKTDTEIDELEKDLVTLQSELAWAKHEEWSDTCCGALREKIAFLDGSLKNLRNKDENNIEVQSLMHTEPAESIDEIMKDLLRKYVVEKDEQPAKTEIIDSSLESWRIAAGYSDNKKTSSESNSESSRQSEAKGQGPEETETSRMTSNNDQPANTITLNSSSDSLGLAAGFTEKKFTSSSTESSRQCEAKGHGVVPEEKESSCMINNKQPAQTSIMGSSPDSLNLTAGYIDKKTTSSCDSESTRPWEAKGLGFLTEEKEMIPTASSHYEGNRMQNSEVKCVSAKYSTSVSSIDEKTSQESFDSKLIDEVVEHSLIPTADNIGTSQRPDGHESDVSKTVEPPDVIASDSLIYGNGCSSEVKNSCMPILTENGCDEISKQLSTATARSQTLMSSLTPEIKATLQNTKKQPACSLVKYGAEDTLRESAGIKKSDECLESRLCALSPTKGDVEQKLIDFVPQTALKVGIKESKMTLGNKIGCPNKSLKTAGNGRNHRQTVKFQGRITDEEDSDQFGTEKETQKDENADLDGKPLLPPLALKPQRPKRKRKLPLTVQNVQETCFPSTEMSSNTTFISKAQKEQKSKVIDDNTRLNQFFGSKQCEKSGHLEQYEDKEHATSLGNSKTSASQLQKKRKRTPSFQFTADTEECTGYLGSKDLHREVQTKRKVTSTLTRPAEVKDLSFLGLQDSHTDATNGSIEEDLKHPEKEDPKVVEAAKSQKQRQMTSTFPHPAESKDLPLGLGLQDLHKDRDTTNGWTEEDPLIVKPYSGDDSQARNLVPYAIPTPIPSLRLKEMTVGQLKELAKRLEVKGFSKLKKMELVELLARKQRGH</sequence>
<dbReference type="AlphaFoldDB" id="A0A2P6REG2"/>
<gene>
    <name evidence="4" type="ORF">RchiOBHm_Chr3g0483481</name>
</gene>